<evidence type="ECO:0000313" key="1">
    <source>
        <dbReference type="EMBL" id="JAD22438.1"/>
    </source>
</evidence>
<accession>A0A0A8YAL4</accession>
<reference evidence="1" key="2">
    <citation type="journal article" date="2015" name="Data Brief">
        <title>Shoot transcriptome of the giant reed, Arundo donax.</title>
        <authorList>
            <person name="Barrero R.A."/>
            <person name="Guerrero F.D."/>
            <person name="Moolhuijzen P."/>
            <person name="Goolsby J.A."/>
            <person name="Tidwell J."/>
            <person name="Bellgard S.E."/>
            <person name="Bellgard M.I."/>
        </authorList>
    </citation>
    <scope>NUCLEOTIDE SEQUENCE</scope>
    <source>
        <tissue evidence="1">Shoot tissue taken approximately 20 cm above the soil surface</tissue>
    </source>
</reference>
<dbReference type="AlphaFoldDB" id="A0A0A8YAL4"/>
<reference evidence="1" key="1">
    <citation type="submission" date="2014-09" db="EMBL/GenBank/DDBJ databases">
        <authorList>
            <person name="Magalhaes I.L.F."/>
            <person name="Oliveira U."/>
            <person name="Santos F.R."/>
            <person name="Vidigal T.H.D.A."/>
            <person name="Brescovit A.D."/>
            <person name="Santos A.J."/>
        </authorList>
    </citation>
    <scope>NUCLEOTIDE SEQUENCE</scope>
    <source>
        <tissue evidence="1">Shoot tissue taken approximately 20 cm above the soil surface</tissue>
    </source>
</reference>
<proteinExistence type="predicted"/>
<protein>
    <submittedName>
        <fullName evidence="1">Uncharacterized protein</fullName>
    </submittedName>
</protein>
<sequence length="126" mass="14647">MRSKSTIPRAVAIHQELLVSTWSKDTKIFPDTLGQVGHHRWQAYHYMSPDQTWPKEGKIRRQNVIVLFFLQRQMMSNGLKSDCQSMLGKYGLRYEFSKGKFEFRATASRRCRILNQAVLRLTSPAG</sequence>
<organism evidence="1">
    <name type="scientific">Arundo donax</name>
    <name type="common">Giant reed</name>
    <name type="synonym">Donax arundinaceus</name>
    <dbReference type="NCBI Taxonomy" id="35708"/>
    <lineage>
        <taxon>Eukaryota</taxon>
        <taxon>Viridiplantae</taxon>
        <taxon>Streptophyta</taxon>
        <taxon>Embryophyta</taxon>
        <taxon>Tracheophyta</taxon>
        <taxon>Spermatophyta</taxon>
        <taxon>Magnoliopsida</taxon>
        <taxon>Liliopsida</taxon>
        <taxon>Poales</taxon>
        <taxon>Poaceae</taxon>
        <taxon>PACMAD clade</taxon>
        <taxon>Arundinoideae</taxon>
        <taxon>Arundineae</taxon>
        <taxon>Arundo</taxon>
    </lineage>
</organism>
<dbReference type="EMBL" id="GBRH01275457">
    <property type="protein sequence ID" value="JAD22438.1"/>
    <property type="molecule type" value="Transcribed_RNA"/>
</dbReference>
<name>A0A0A8YAL4_ARUDO</name>